<gene>
    <name evidence="1" type="ordered locus">ELI_0415</name>
</gene>
<evidence type="ECO:0000313" key="1">
    <source>
        <dbReference type="EMBL" id="ADO35432.1"/>
    </source>
</evidence>
<proteinExistence type="predicted"/>
<protein>
    <submittedName>
        <fullName evidence="1">Uncharacterized protein</fullName>
    </submittedName>
</protein>
<reference key="1">
    <citation type="submission" date="2010-09" db="EMBL/GenBank/DDBJ databases">
        <authorList>
            <person name="Roh H."/>
            <person name="Ko H.-J."/>
            <person name="Kim D."/>
            <person name="Choi D.G."/>
            <person name="Park S."/>
            <person name="Kim S."/>
            <person name="Kim K.H."/>
            <person name="Chang I.S."/>
            <person name="Choi I.-G."/>
        </authorList>
    </citation>
    <scope>NUCLEOTIDE SEQUENCE</scope>
    <source>
        <strain>KIST612</strain>
    </source>
</reference>
<accession>E3GIE7</accession>
<organism evidence="1 2">
    <name type="scientific">Eubacterium callanderi</name>
    <dbReference type="NCBI Taxonomy" id="53442"/>
    <lineage>
        <taxon>Bacteria</taxon>
        <taxon>Bacillati</taxon>
        <taxon>Bacillota</taxon>
        <taxon>Clostridia</taxon>
        <taxon>Eubacteriales</taxon>
        <taxon>Eubacteriaceae</taxon>
        <taxon>Eubacterium</taxon>
    </lineage>
</organism>
<dbReference type="KEGG" id="elm:ELI_0415"/>
<evidence type="ECO:0000313" key="2">
    <source>
        <dbReference type="Proteomes" id="UP000006873"/>
    </source>
</evidence>
<dbReference type="HOGENOM" id="CLU_3309905_0_0_9"/>
<dbReference type="AlphaFoldDB" id="E3GIE7"/>
<reference evidence="1 2" key="2">
    <citation type="journal article" date="2011" name="J. Bacteriol.">
        <title>Complete genome sequence of a carbon monoxide-utilizing acetogen, Eubacterium limosum KIST612.</title>
        <authorList>
            <person name="Roh H."/>
            <person name="Ko H.J."/>
            <person name="Kim D."/>
            <person name="Choi D.G."/>
            <person name="Park S."/>
            <person name="Kim S."/>
            <person name="Chang I.S."/>
            <person name="Choi I.G."/>
        </authorList>
    </citation>
    <scope>NUCLEOTIDE SEQUENCE [LARGE SCALE GENOMIC DNA]</scope>
    <source>
        <strain evidence="1 2">KIST612</strain>
    </source>
</reference>
<dbReference type="EMBL" id="CP002273">
    <property type="protein sequence ID" value="ADO35432.1"/>
    <property type="molecule type" value="Genomic_DNA"/>
</dbReference>
<keyword evidence="2" id="KW-1185">Reference proteome</keyword>
<name>E3GIE7_9FIRM</name>
<sequence>MCIFLQSSFFIPNFGPTCPFCFLGSFLDFGYLSRFHLFL</sequence>
<dbReference type="Proteomes" id="UP000006873">
    <property type="component" value="Chromosome"/>
</dbReference>